<evidence type="ECO:0000313" key="1">
    <source>
        <dbReference type="EMBL" id="EYB80818.1"/>
    </source>
</evidence>
<comment type="caution">
    <text evidence="1">The sequence shown here is derived from an EMBL/GenBank/DDBJ whole genome shotgun (WGS) entry which is preliminary data.</text>
</comment>
<gene>
    <name evidence="1" type="primary">Acey_s0399.g743</name>
    <name evidence="1" type="ORF">Y032_0399g743</name>
</gene>
<name>A0A016RR58_9BILA</name>
<proteinExistence type="predicted"/>
<evidence type="ECO:0000313" key="2">
    <source>
        <dbReference type="Proteomes" id="UP000024635"/>
    </source>
</evidence>
<dbReference type="AlphaFoldDB" id="A0A016RR58"/>
<sequence>MTSHLATADSPLKLIPPIALGTCYHRSDTTRQAAVASATPPQQFSFFPYSFRLTHVMVRCLGCVFAIPRVSARLFWRSRQQRTGFLCRISCEPRSRSRLLSSHGTKFVKFAYVTCPALVEWM</sequence>
<dbReference type="Proteomes" id="UP000024635">
    <property type="component" value="Unassembled WGS sequence"/>
</dbReference>
<keyword evidence="2" id="KW-1185">Reference proteome</keyword>
<protein>
    <submittedName>
        <fullName evidence="1">Uncharacterized protein</fullName>
    </submittedName>
</protein>
<organism evidence="1 2">
    <name type="scientific">Ancylostoma ceylanicum</name>
    <dbReference type="NCBI Taxonomy" id="53326"/>
    <lineage>
        <taxon>Eukaryota</taxon>
        <taxon>Metazoa</taxon>
        <taxon>Ecdysozoa</taxon>
        <taxon>Nematoda</taxon>
        <taxon>Chromadorea</taxon>
        <taxon>Rhabditida</taxon>
        <taxon>Rhabditina</taxon>
        <taxon>Rhabditomorpha</taxon>
        <taxon>Strongyloidea</taxon>
        <taxon>Ancylostomatidae</taxon>
        <taxon>Ancylostomatinae</taxon>
        <taxon>Ancylostoma</taxon>
    </lineage>
</organism>
<accession>A0A016RR58</accession>
<dbReference type="EMBL" id="JARK01001735">
    <property type="protein sequence ID" value="EYB80818.1"/>
    <property type="molecule type" value="Genomic_DNA"/>
</dbReference>
<reference evidence="2" key="1">
    <citation type="journal article" date="2015" name="Nat. Genet.">
        <title>The genome and transcriptome of the zoonotic hookworm Ancylostoma ceylanicum identify infection-specific gene families.</title>
        <authorList>
            <person name="Schwarz E.M."/>
            <person name="Hu Y."/>
            <person name="Antoshechkin I."/>
            <person name="Miller M.M."/>
            <person name="Sternberg P.W."/>
            <person name="Aroian R.V."/>
        </authorList>
    </citation>
    <scope>NUCLEOTIDE SEQUENCE</scope>
    <source>
        <strain evidence="2">HY135</strain>
    </source>
</reference>